<dbReference type="EMBL" id="LGRX02022626">
    <property type="protein sequence ID" value="KAK3255424.1"/>
    <property type="molecule type" value="Genomic_DNA"/>
</dbReference>
<dbReference type="GO" id="GO:0032040">
    <property type="term" value="C:small-subunit processome"/>
    <property type="evidence" value="ECO:0007669"/>
    <property type="project" value="TreeGrafter"/>
</dbReference>
<sequence length="771" mass="84342">MDEVRGYQLHVLGYTLHHLLARLVESADVGDFDDTLQAVMPIIEQDLMGEVALEKEVAAVAAKMKETKHSKSMDTLELLASRVNFTTHLGDLMAPVRNRLADANSLKVRTKLETALHHIAVGLMANPAVATQDLFVFIYSTISDGVQAEEAVATAAIPLVGGSGRRVGRERPVKGAGGGAASPHTPDVAVPPNFHLVMQFALELLHMTLKRRNTSGMTAEDQVPLLDPLVPALSRGLRSRRTNITSFCLKCLCLMVPLKLPQVQAGADALCERVLAMIRNSSRTSSTLVQDGFKLLGSVIRHASEAFKLSNKQLKYILEMAFVDLEDPNNRATTFSLLKSVVARKLVVPQVYDLMTRVSEHMVRSQQAPVRDLCAQVLLMFLLDYPLTAKRLGEHLEFLVQNLAYEHAAGRLAVLQMLATIIQRFPGPVVDQWADFFFVPLVIRLVNDQDAKCRGMVGKVVKALLERADASRFARLRGYCQQWLTQRTEPELVRTAAQALGLVVEVAGPAQTNAFAEELAAPLTALLSDSPAESTLQGGEEEEMGDQTEERGNWQAWYYALLLLDKVTVMAPEKARSATYAATWRATLHGTVLLHPHLWVRKAGSRLLGRYLGLCGATGRLGEGEVCAAAGGALADMPTLMQTARNTCQQMETEMLDELQAEQVVKNLVQLARVAVARWEAGERGSTQDGAQRGGQGVPEAWGREGEEDDEDKEEEEDKAEEAISRDMQQAVEVAPVAGFILRRMGRAAANGTEVQRAGVLRHVHASSSPI</sequence>
<feature type="domain" description="U3 small nucleolar RNA-associated protein 20" evidence="2">
    <location>
        <begin position="5"/>
        <end position="142"/>
    </location>
</feature>
<dbReference type="InterPro" id="IPR011989">
    <property type="entry name" value="ARM-like"/>
</dbReference>
<dbReference type="Proteomes" id="UP001190700">
    <property type="component" value="Unassembled WGS sequence"/>
</dbReference>
<protein>
    <recommendedName>
        <fullName evidence="2">U3 small nucleolar RNA-associated protein 20 domain-containing protein</fullName>
    </recommendedName>
</protein>
<dbReference type="Gene3D" id="1.25.10.10">
    <property type="entry name" value="Leucine-rich Repeat Variant"/>
    <property type="match status" value="1"/>
</dbReference>
<gene>
    <name evidence="3" type="ORF">CYMTET_35392</name>
</gene>
<feature type="region of interest" description="Disordered" evidence="1">
    <location>
        <begin position="681"/>
        <end position="730"/>
    </location>
</feature>
<organism evidence="3 4">
    <name type="scientific">Cymbomonas tetramitiformis</name>
    <dbReference type="NCBI Taxonomy" id="36881"/>
    <lineage>
        <taxon>Eukaryota</taxon>
        <taxon>Viridiplantae</taxon>
        <taxon>Chlorophyta</taxon>
        <taxon>Pyramimonadophyceae</taxon>
        <taxon>Pyramimonadales</taxon>
        <taxon>Pyramimonadaceae</taxon>
        <taxon>Cymbomonas</taxon>
    </lineage>
</organism>
<feature type="compositionally biased region" description="Acidic residues" evidence="1">
    <location>
        <begin position="706"/>
        <end position="720"/>
    </location>
</feature>
<evidence type="ECO:0000259" key="2">
    <source>
        <dbReference type="Pfam" id="PF20416"/>
    </source>
</evidence>
<accession>A0AAE0KP85</accession>
<dbReference type="InterPro" id="IPR016024">
    <property type="entry name" value="ARM-type_fold"/>
</dbReference>
<dbReference type="Pfam" id="PF20416">
    <property type="entry name" value="UTP20"/>
    <property type="match status" value="1"/>
</dbReference>
<proteinExistence type="predicted"/>
<name>A0AAE0KP85_9CHLO</name>
<dbReference type="PANTHER" id="PTHR17695">
    <property type="entry name" value="SMALL SUBUNIT PROCESSOME COMPONENT 20 HOMOLOG"/>
    <property type="match status" value="1"/>
</dbReference>
<evidence type="ECO:0000313" key="4">
    <source>
        <dbReference type="Proteomes" id="UP001190700"/>
    </source>
</evidence>
<dbReference type="SUPFAM" id="SSF48371">
    <property type="entry name" value="ARM repeat"/>
    <property type="match status" value="1"/>
</dbReference>
<keyword evidence="4" id="KW-1185">Reference proteome</keyword>
<evidence type="ECO:0000313" key="3">
    <source>
        <dbReference type="EMBL" id="KAK3255424.1"/>
    </source>
</evidence>
<dbReference type="PANTHER" id="PTHR17695:SF11">
    <property type="entry name" value="SMALL SUBUNIT PROCESSOME COMPONENT 20 HOMOLOG"/>
    <property type="match status" value="1"/>
</dbReference>
<dbReference type="GO" id="GO:0030686">
    <property type="term" value="C:90S preribosome"/>
    <property type="evidence" value="ECO:0007669"/>
    <property type="project" value="TreeGrafter"/>
</dbReference>
<reference evidence="3 4" key="1">
    <citation type="journal article" date="2015" name="Genome Biol. Evol.">
        <title>Comparative Genomics of a Bacterivorous Green Alga Reveals Evolutionary Causalities and Consequences of Phago-Mixotrophic Mode of Nutrition.</title>
        <authorList>
            <person name="Burns J.A."/>
            <person name="Paasch A."/>
            <person name="Narechania A."/>
            <person name="Kim E."/>
        </authorList>
    </citation>
    <scope>NUCLEOTIDE SEQUENCE [LARGE SCALE GENOMIC DNA]</scope>
    <source>
        <strain evidence="3 4">PLY_AMNH</strain>
    </source>
</reference>
<dbReference type="InterPro" id="IPR046523">
    <property type="entry name" value="UTP20_dom"/>
</dbReference>
<comment type="caution">
    <text evidence="3">The sequence shown here is derived from an EMBL/GenBank/DDBJ whole genome shotgun (WGS) entry which is preliminary data.</text>
</comment>
<dbReference type="InterPro" id="IPR052575">
    <property type="entry name" value="SSU_processome_comp_20"/>
</dbReference>
<evidence type="ECO:0000256" key="1">
    <source>
        <dbReference type="SAM" id="MobiDB-lite"/>
    </source>
</evidence>
<dbReference type="AlphaFoldDB" id="A0AAE0KP85"/>